<dbReference type="NCBIfam" id="TIGR00171">
    <property type="entry name" value="leuD"/>
    <property type="match status" value="1"/>
</dbReference>
<dbReference type="PANTHER" id="PTHR43345:SF5">
    <property type="entry name" value="3-ISOPROPYLMALATE DEHYDRATASE SMALL SUBUNIT"/>
    <property type="match status" value="1"/>
</dbReference>
<keyword evidence="8" id="KW-0028">Amino-acid biosynthesis</keyword>
<evidence type="ECO:0000256" key="8">
    <source>
        <dbReference type="ARBA" id="ARBA00022605"/>
    </source>
</evidence>
<keyword evidence="9" id="KW-0456">Lyase</keyword>
<dbReference type="AlphaFoldDB" id="A0A383F8X3"/>
<evidence type="ECO:0000256" key="10">
    <source>
        <dbReference type="ARBA" id="ARBA00023304"/>
    </source>
</evidence>
<dbReference type="GO" id="GO:0003861">
    <property type="term" value="F:3-isopropylmalate dehydratase activity"/>
    <property type="evidence" value="ECO:0007669"/>
    <property type="project" value="UniProtKB-EC"/>
</dbReference>
<evidence type="ECO:0000256" key="2">
    <source>
        <dbReference type="ARBA" id="ARBA00002695"/>
    </source>
</evidence>
<dbReference type="UniPathway" id="UPA00048">
    <property type="reaction ID" value="UER00071"/>
</dbReference>
<comment type="subunit">
    <text evidence="5">Heterodimer of LeuC and LeuD.</text>
</comment>
<dbReference type="InterPro" id="IPR033940">
    <property type="entry name" value="IPMI_Swivel"/>
</dbReference>
<evidence type="ECO:0000256" key="9">
    <source>
        <dbReference type="ARBA" id="ARBA00023239"/>
    </source>
</evidence>
<dbReference type="PANTHER" id="PTHR43345">
    <property type="entry name" value="3-ISOPROPYLMALATE DEHYDRATASE SMALL SUBUNIT 2-RELATED-RELATED"/>
    <property type="match status" value="1"/>
</dbReference>
<dbReference type="EMBL" id="UINC01232055">
    <property type="protein sequence ID" value="SVE64858.1"/>
    <property type="molecule type" value="Genomic_DNA"/>
</dbReference>
<feature type="domain" description="Aconitase A/isopropylmalate dehydratase small subunit swivel" evidence="11">
    <location>
        <begin position="1"/>
        <end position="127"/>
    </location>
</feature>
<dbReference type="GO" id="GO:0009098">
    <property type="term" value="P:L-leucine biosynthetic process"/>
    <property type="evidence" value="ECO:0007669"/>
    <property type="project" value="UniProtKB-UniPathway"/>
</dbReference>
<protein>
    <recommendedName>
        <fullName evidence="6">3-isopropylmalate dehydratase</fullName>
        <ecNumber evidence="6">4.2.1.33</ecNumber>
    </recommendedName>
</protein>
<comment type="similarity">
    <text evidence="4">Belongs to the LeuD family. LeuD type 1 subfamily.</text>
</comment>
<name>A0A383F8X3_9ZZZZ</name>
<dbReference type="InterPro" id="IPR000573">
    <property type="entry name" value="AconitaseA/IPMdHydase_ssu_swvl"/>
</dbReference>
<feature type="non-terminal residue" evidence="12">
    <location>
        <position position="144"/>
    </location>
</feature>
<comment type="function">
    <text evidence="2">Catalyzes the isomerization between 2-isopropylmalate and 3-isopropylmalate, via the formation of 2-isopropylmaleate.</text>
</comment>
<proteinExistence type="inferred from homology"/>
<dbReference type="InterPro" id="IPR050075">
    <property type="entry name" value="LeuD"/>
</dbReference>
<accession>A0A383F8X3</accession>
<dbReference type="SUPFAM" id="SSF52016">
    <property type="entry name" value="LeuD/IlvD-like"/>
    <property type="match status" value="1"/>
</dbReference>
<organism evidence="12">
    <name type="scientific">marine metagenome</name>
    <dbReference type="NCBI Taxonomy" id="408172"/>
    <lineage>
        <taxon>unclassified sequences</taxon>
        <taxon>metagenomes</taxon>
        <taxon>ecological metagenomes</taxon>
    </lineage>
</organism>
<dbReference type="InterPro" id="IPR015928">
    <property type="entry name" value="Aconitase/3IPM_dehydase_swvl"/>
</dbReference>
<gene>
    <name evidence="12" type="ORF">METZ01_LOCUS517712</name>
</gene>
<evidence type="ECO:0000313" key="12">
    <source>
        <dbReference type="EMBL" id="SVE64858.1"/>
    </source>
</evidence>
<evidence type="ECO:0000256" key="4">
    <source>
        <dbReference type="ARBA" id="ARBA00009845"/>
    </source>
</evidence>
<evidence type="ECO:0000256" key="7">
    <source>
        <dbReference type="ARBA" id="ARBA00022430"/>
    </source>
</evidence>
<dbReference type="Pfam" id="PF00694">
    <property type="entry name" value="Aconitase_C"/>
    <property type="match status" value="1"/>
</dbReference>
<reference evidence="12" key="1">
    <citation type="submission" date="2018-05" db="EMBL/GenBank/DDBJ databases">
        <authorList>
            <person name="Lanie J.A."/>
            <person name="Ng W.-L."/>
            <person name="Kazmierczak K.M."/>
            <person name="Andrzejewski T.M."/>
            <person name="Davidsen T.M."/>
            <person name="Wayne K.J."/>
            <person name="Tettelin H."/>
            <person name="Glass J.I."/>
            <person name="Rusch D."/>
            <person name="Podicherti R."/>
            <person name="Tsui H.-C.T."/>
            <person name="Winkler M.E."/>
        </authorList>
    </citation>
    <scope>NUCLEOTIDE SEQUENCE</scope>
</reference>
<sequence>MQKFVTHRGIAAPLLRVNIDTDAIIPSREMKRVSREGLGDSLFAGWRYRQGTVKPGDLDPEFVLNQPAYANASILLTGQNMGCGSSREFAVWALKDFGIRAIISPSFGAIFYTNCIRNGLLPIILDEKQISEITAEVTLNPQSN</sequence>
<keyword evidence="10" id="KW-0100">Branched-chain amino acid biosynthesis</keyword>
<dbReference type="NCBIfam" id="NF002458">
    <property type="entry name" value="PRK01641.1"/>
    <property type="match status" value="1"/>
</dbReference>
<dbReference type="GO" id="GO:0009316">
    <property type="term" value="C:3-isopropylmalate dehydratase complex"/>
    <property type="evidence" value="ECO:0007669"/>
    <property type="project" value="InterPro"/>
</dbReference>
<evidence type="ECO:0000256" key="3">
    <source>
        <dbReference type="ARBA" id="ARBA00004729"/>
    </source>
</evidence>
<evidence type="ECO:0000256" key="6">
    <source>
        <dbReference type="ARBA" id="ARBA00011998"/>
    </source>
</evidence>
<keyword evidence="7" id="KW-0432">Leucine biosynthesis</keyword>
<comment type="pathway">
    <text evidence="3">Amino-acid biosynthesis; L-leucine biosynthesis; L-leucine from 3-methyl-2-oxobutanoate: step 2/4.</text>
</comment>
<evidence type="ECO:0000259" key="11">
    <source>
        <dbReference type="Pfam" id="PF00694"/>
    </source>
</evidence>
<dbReference type="EC" id="4.2.1.33" evidence="6"/>
<evidence type="ECO:0000256" key="1">
    <source>
        <dbReference type="ARBA" id="ARBA00000491"/>
    </source>
</evidence>
<dbReference type="InterPro" id="IPR004431">
    <property type="entry name" value="3-IsopropMal_deHydase_ssu"/>
</dbReference>
<evidence type="ECO:0000256" key="5">
    <source>
        <dbReference type="ARBA" id="ARBA00011271"/>
    </source>
</evidence>
<comment type="catalytic activity">
    <reaction evidence="1">
        <text>(2R,3S)-3-isopropylmalate = (2S)-2-isopropylmalate</text>
        <dbReference type="Rhea" id="RHEA:32287"/>
        <dbReference type="ChEBI" id="CHEBI:1178"/>
        <dbReference type="ChEBI" id="CHEBI:35121"/>
        <dbReference type="EC" id="4.2.1.33"/>
    </reaction>
</comment>
<dbReference type="Gene3D" id="3.20.19.10">
    <property type="entry name" value="Aconitase, domain 4"/>
    <property type="match status" value="1"/>
</dbReference>
<dbReference type="CDD" id="cd01577">
    <property type="entry name" value="IPMI_Swivel"/>
    <property type="match status" value="1"/>
</dbReference>